<dbReference type="GO" id="GO:0005886">
    <property type="term" value="C:plasma membrane"/>
    <property type="evidence" value="ECO:0007669"/>
    <property type="project" value="UniProtKB-SubCell"/>
</dbReference>
<sequence>MKTSNVILQSMTKVLLFLIMIFSIYIFFAGHYTPGGGFVGGLLTSGAILLLLLAYDLQTVRNILPFNFLYMVALGLVFAIGTGAGAFIYNKPFLTHAFGDLHVPILGELHLHTATLFDLGVYLVVVGVTMSIIQTIGGDDE</sequence>
<keyword evidence="5 7" id="KW-1133">Transmembrane helix</keyword>
<reference evidence="9 10" key="1">
    <citation type="submission" date="2017-08" db="EMBL/GenBank/DDBJ databases">
        <title>Complete Genome Sequence of Bacillus kochii Oregon-R-modENCODE STRAIN BDGP4, isolated from Drosophila melanogaster gut.</title>
        <authorList>
            <person name="Wan K.H."/>
            <person name="Yu C."/>
            <person name="Park S."/>
            <person name="Hammonds A.S."/>
            <person name="Booth B.W."/>
            <person name="Celniker S.E."/>
        </authorList>
    </citation>
    <scope>NUCLEOTIDE SEQUENCE [LARGE SCALE GENOMIC DNA]</scope>
    <source>
        <strain evidence="9 10">BDGP4</strain>
    </source>
</reference>
<evidence type="ECO:0000256" key="5">
    <source>
        <dbReference type="ARBA" id="ARBA00022989"/>
    </source>
</evidence>
<name>A0A248TK17_9BACI</name>
<feature type="transmembrane region" description="Helical" evidence="7">
    <location>
        <begin position="109"/>
        <end position="133"/>
    </location>
</feature>
<dbReference type="Pfam" id="PF04039">
    <property type="entry name" value="MnhB"/>
    <property type="match status" value="1"/>
</dbReference>
<comment type="subcellular location">
    <subcellularLocation>
        <location evidence="1">Cell membrane</location>
        <topology evidence="1">Multi-pass membrane protein</topology>
    </subcellularLocation>
</comment>
<dbReference type="NCBIfam" id="NF009223">
    <property type="entry name" value="PRK12573.1"/>
    <property type="match status" value="1"/>
</dbReference>
<protein>
    <submittedName>
        <fullName evidence="9">Na(+)/H(+) antiporter subunit B</fullName>
    </submittedName>
</protein>
<feature type="domain" description="Na+/H+ antiporter MnhB subunit-related protein" evidence="8">
    <location>
        <begin position="7"/>
        <end position="130"/>
    </location>
</feature>
<evidence type="ECO:0000256" key="1">
    <source>
        <dbReference type="ARBA" id="ARBA00004651"/>
    </source>
</evidence>
<keyword evidence="3" id="KW-1003">Cell membrane</keyword>
<accession>A0A248TK17</accession>
<feature type="transmembrane region" description="Helical" evidence="7">
    <location>
        <begin position="67"/>
        <end position="89"/>
    </location>
</feature>
<keyword evidence="10" id="KW-1185">Reference proteome</keyword>
<organism evidence="9 10">
    <name type="scientific">Cytobacillus kochii</name>
    <dbReference type="NCBI Taxonomy" id="859143"/>
    <lineage>
        <taxon>Bacteria</taxon>
        <taxon>Bacillati</taxon>
        <taxon>Bacillota</taxon>
        <taxon>Bacilli</taxon>
        <taxon>Bacillales</taxon>
        <taxon>Bacillaceae</taxon>
        <taxon>Cytobacillus</taxon>
    </lineage>
</organism>
<evidence type="ECO:0000256" key="2">
    <source>
        <dbReference type="ARBA" id="ARBA00009425"/>
    </source>
</evidence>
<keyword evidence="6 7" id="KW-0472">Membrane</keyword>
<feature type="transmembrane region" description="Helical" evidence="7">
    <location>
        <begin position="38"/>
        <end position="55"/>
    </location>
</feature>
<dbReference type="InterPro" id="IPR050622">
    <property type="entry name" value="CPA3_antiporter_subunitB"/>
</dbReference>
<dbReference type="EMBL" id="CP022983">
    <property type="protein sequence ID" value="ASV68495.1"/>
    <property type="molecule type" value="Genomic_DNA"/>
</dbReference>
<proteinExistence type="inferred from homology"/>
<dbReference type="PANTHER" id="PTHR33932:SF4">
    <property type="entry name" value="NA(+)_H(+) ANTIPORTER SUBUNIT B"/>
    <property type="match status" value="1"/>
</dbReference>
<evidence type="ECO:0000313" key="9">
    <source>
        <dbReference type="EMBL" id="ASV68495.1"/>
    </source>
</evidence>
<comment type="similarity">
    <text evidence="2">Belongs to the CPA3 antiporters (TC 2.A.63) subunit B family.</text>
</comment>
<dbReference type="OrthoDB" id="9798859at2"/>
<gene>
    <name evidence="9" type="ORF">CKF48_14995</name>
</gene>
<evidence type="ECO:0000256" key="4">
    <source>
        <dbReference type="ARBA" id="ARBA00022692"/>
    </source>
</evidence>
<keyword evidence="4 7" id="KW-0812">Transmembrane</keyword>
<dbReference type="PANTHER" id="PTHR33932">
    <property type="entry name" value="NA(+)/H(+) ANTIPORTER SUBUNIT B"/>
    <property type="match status" value="1"/>
</dbReference>
<evidence type="ECO:0000256" key="6">
    <source>
        <dbReference type="ARBA" id="ARBA00023136"/>
    </source>
</evidence>
<evidence type="ECO:0000313" key="10">
    <source>
        <dbReference type="Proteomes" id="UP000215137"/>
    </source>
</evidence>
<dbReference type="InterPro" id="IPR007182">
    <property type="entry name" value="MnhB"/>
</dbReference>
<dbReference type="Proteomes" id="UP000215137">
    <property type="component" value="Chromosome"/>
</dbReference>
<dbReference type="AlphaFoldDB" id="A0A248TK17"/>
<feature type="transmembrane region" description="Helical" evidence="7">
    <location>
        <begin position="12"/>
        <end position="32"/>
    </location>
</feature>
<evidence type="ECO:0000256" key="7">
    <source>
        <dbReference type="SAM" id="Phobius"/>
    </source>
</evidence>
<evidence type="ECO:0000259" key="8">
    <source>
        <dbReference type="Pfam" id="PF04039"/>
    </source>
</evidence>
<dbReference type="KEGG" id="bko:CKF48_14995"/>
<evidence type="ECO:0000256" key="3">
    <source>
        <dbReference type="ARBA" id="ARBA00022475"/>
    </source>
</evidence>